<sequence>MSITKSVFDGLTANRRCCVECGYTEAVMHFSFDSWQLALPRANACGLEDCLADYTRLEVLTDCICRRCSMEATYEKYAKEGVVEKPISPPASSSATLPTPDATDSVPMTPVSKSKKKRAQESRKLASRVKDLIDAGRVEEDVKGVQVVKVARASTKQAMVARPPPILVLHLNRSLHFGGVYGAAKNSCRVSFAEILDLTPYTTSGMLNTSPQAPISGPGFRPSIFMQSTGVPKVDPSTRTLYRLSGVVVHYGQHSFGHYVCYRRRPRPARLPDEKRWLPPGVRGEGESGLASLESIRGTGRGWLRVSDDDVRECGIESVLQEGAGAFMLYYERIVVPPTPPPGAPLANGQAHLPAQNEQLATPVDIASTPVDCVRRHGVYLDDDERTPRCSEETLKPANGYRKANGSIDSLASTLVDDVHEGTKAKGGAGSPAQASLEPRLVRSVSLGPYHADNRPPPERSSEVQKVEEHEESAMPNSNAAAADGDRQLNAS</sequence>
<proteinExistence type="inferred from homology"/>
<dbReference type="PROSITE" id="PS50235">
    <property type="entry name" value="USP_3"/>
    <property type="match status" value="1"/>
</dbReference>
<dbReference type="EC" id="3.4.19.12" evidence="3"/>
<gene>
    <name evidence="10" type="ORF">PHACADRAFT_250878</name>
</gene>
<dbReference type="RefSeq" id="XP_007392572.1">
    <property type="nucleotide sequence ID" value="XM_007392510.1"/>
</dbReference>
<comment type="catalytic activity">
    <reaction evidence="1">
        <text>Thiol-dependent hydrolysis of ester, thioester, amide, peptide and isopeptide bonds formed by the C-terminal Gly of ubiquitin (a 76-residue protein attached to proteins as an intracellular targeting signal).</text>
        <dbReference type="EC" id="3.4.19.12"/>
    </reaction>
</comment>
<feature type="region of interest" description="Disordered" evidence="8">
    <location>
        <begin position="85"/>
        <end position="123"/>
    </location>
</feature>
<evidence type="ECO:0000256" key="8">
    <source>
        <dbReference type="SAM" id="MobiDB-lite"/>
    </source>
</evidence>
<feature type="region of interest" description="Disordered" evidence="8">
    <location>
        <begin position="385"/>
        <end position="404"/>
    </location>
</feature>
<dbReference type="Gene3D" id="3.90.70.10">
    <property type="entry name" value="Cysteine proteinases"/>
    <property type="match status" value="1"/>
</dbReference>
<feature type="domain" description="USP" evidence="9">
    <location>
        <begin position="1"/>
        <end position="334"/>
    </location>
</feature>
<dbReference type="GO" id="GO:0016579">
    <property type="term" value="P:protein deubiquitination"/>
    <property type="evidence" value="ECO:0007669"/>
    <property type="project" value="InterPro"/>
</dbReference>
<dbReference type="GO" id="GO:0005829">
    <property type="term" value="C:cytosol"/>
    <property type="evidence" value="ECO:0007669"/>
    <property type="project" value="TreeGrafter"/>
</dbReference>
<keyword evidence="7" id="KW-0788">Thiol protease</keyword>
<evidence type="ECO:0000256" key="6">
    <source>
        <dbReference type="ARBA" id="ARBA00022801"/>
    </source>
</evidence>
<dbReference type="InterPro" id="IPR018200">
    <property type="entry name" value="USP_CS"/>
</dbReference>
<evidence type="ECO:0000313" key="10">
    <source>
        <dbReference type="EMBL" id="EKM60024.1"/>
    </source>
</evidence>
<accession>K5WLG2</accession>
<evidence type="ECO:0000259" key="9">
    <source>
        <dbReference type="PROSITE" id="PS50235"/>
    </source>
</evidence>
<feature type="compositionally biased region" description="Low complexity" evidence="8">
    <location>
        <begin position="90"/>
        <end position="103"/>
    </location>
</feature>
<dbReference type="Pfam" id="PF00443">
    <property type="entry name" value="UCH"/>
    <property type="match status" value="1"/>
</dbReference>
<dbReference type="OrthoDB" id="2020758at2759"/>
<feature type="region of interest" description="Disordered" evidence="8">
    <location>
        <begin position="422"/>
        <end position="492"/>
    </location>
</feature>
<dbReference type="GO" id="GO:0006508">
    <property type="term" value="P:proteolysis"/>
    <property type="evidence" value="ECO:0007669"/>
    <property type="project" value="UniProtKB-KW"/>
</dbReference>
<comment type="similarity">
    <text evidence="2">Belongs to the peptidase C19 family.</text>
</comment>
<keyword evidence="5" id="KW-0833">Ubl conjugation pathway</keyword>
<dbReference type="InParanoid" id="K5WLG2"/>
<protein>
    <recommendedName>
        <fullName evidence="3">ubiquitinyl hydrolase 1</fullName>
        <ecNumber evidence="3">3.4.19.12</ecNumber>
    </recommendedName>
</protein>
<organism evidence="10 11">
    <name type="scientific">Phanerochaete carnosa (strain HHB-10118-sp)</name>
    <name type="common">White-rot fungus</name>
    <name type="synonym">Peniophora carnosa</name>
    <dbReference type="NCBI Taxonomy" id="650164"/>
    <lineage>
        <taxon>Eukaryota</taxon>
        <taxon>Fungi</taxon>
        <taxon>Dikarya</taxon>
        <taxon>Basidiomycota</taxon>
        <taxon>Agaricomycotina</taxon>
        <taxon>Agaricomycetes</taxon>
        <taxon>Polyporales</taxon>
        <taxon>Phanerochaetaceae</taxon>
        <taxon>Phanerochaete</taxon>
    </lineage>
</organism>
<evidence type="ECO:0000256" key="3">
    <source>
        <dbReference type="ARBA" id="ARBA00012759"/>
    </source>
</evidence>
<dbReference type="InterPro" id="IPR050164">
    <property type="entry name" value="Peptidase_C19"/>
</dbReference>
<evidence type="ECO:0000256" key="1">
    <source>
        <dbReference type="ARBA" id="ARBA00000707"/>
    </source>
</evidence>
<dbReference type="GeneID" id="18915051"/>
<feature type="compositionally biased region" description="Basic and acidic residues" evidence="8">
    <location>
        <begin position="452"/>
        <end position="473"/>
    </location>
</feature>
<evidence type="ECO:0000256" key="4">
    <source>
        <dbReference type="ARBA" id="ARBA00022670"/>
    </source>
</evidence>
<dbReference type="InterPro" id="IPR038765">
    <property type="entry name" value="Papain-like_cys_pep_sf"/>
</dbReference>
<dbReference type="KEGG" id="pco:PHACADRAFT_250878"/>
<dbReference type="GO" id="GO:0005634">
    <property type="term" value="C:nucleus"/>
    <property type="evidence" value="ECO:0007669"/>
    <property type="project" value="TreeGrafter"/>
</dbReference>
<name>K5WLG2_PHACS</name>
<keyword evidence="4" id="KW-0645">Protease</keyword>
<dbReference type="SUPFAM" id="SSF54001">
    <property type="entry name" value="Cysteine proteinases"/>
    <property type="match status" value="1"/>
</dbReference>
<dbReference type="PANTHER" id="PTHR24006">
    <property type="entry name" value="UBIQUITIN CARBOXYL-TERMINAL HYDROLASE"/>
    <property type="match status" value="1"/>
</dbReference>
<evidence type="ECO:0000256" key="2">
    <source>
        <dbReference type="ARBA" id="ARBA00009085"/>
    </source>
</evidence>
<dbReference type="EMBL" id="JH930469">
    <property type="protein sequence ID" value="EKM60024.1"/>
    <property type="molecule type" value="Genomic_DNA"/>
</dbReference>
<evidence type="ECO:0000256" key="5">
    <source>
        <dbReference type="ARBA" id="ARBA00022786"/>
    </source>
</evidence>
<dbReference type="PROSITE" id="PS00973">
    <property type="entry name" value="USP_2"/>
    <property type="match status" value="1"/>
</dbReference>
<dbReference type="AlphaFoldDB" id="K5WLG2"/>
<dbReference type="InterPro" id="IPR028889">
    <property type="entry name" value="USP"/>
</dbReference>
<keyword evidence="11" id="KW-1185">Reference proteome</keyword>
<reference evidence="10 11" key="1">
    <citation type="journal article" date="2012" name="BMC Genomics">
        <title>Comparative genomics of the white-rot fungi, Phanerochaete carnosa and P. chrysosporium, to elucidate the genetic basis of the distinct wood types they colonize.</title>
        <authorList>
            <person name="Suzuki H."/>
            <person name="MacDonald J."/>
            <person name="Syed K."/>
            <person name="Salamov A."/>
            <person name="Hori C."/>
            <person name="Aerts A."/>
            <person name="Henrissat B."/>
            <person name="Wiebenga A."/>
            <person name="vanKuyk P.A."/>
            <person name="Barry K."/>
            <person name="Lindquist E."/>
            <person name="LaButti K."/>
            <person name="Lapidus A."/>
            <person name="Lucas S."/>
            <person name="Coutinho P."/>
            <person name="Gong Y."/>
            <person name="Samejima M."/>
            <person name="Mahadevan R."/>
            <person name="Abou-Zaid M."/>
            <person name="de Vries R.P."/>
            <person name="Igarashi K."/>
            <person name="Yadav J.S."/>
            <person name="Grigoriev I.V."/>
            <person name="Master E.R."/>
        </authorList>
    </citation>
    <scope>NUCLEOTIDE SEQUENCE [LARGE SCALE GENOMIC DNA]</scope>
    <source>
        <strain evidence="10 11">HHB-10118-sp</strain>
    </source>
</reference>
<evidence type="ECO:0000313" key="11">
    <source>
        <dbReference type="Proteomes" id="UP000008370"/>
    </source>
</evidence>
<dbReference type="STRING" id="650164.K5WLG2"/>
<evidence type="ECO:0000256" key="7">
    <source>
        <dbReference type="ARBA" id="ARBA00022807"/>
    </source>
</evidence>
<keyword evidence="6" id="KW-0378">Hydrolase</keyword>
<dbReference type="PANTHER" id="PTHR24006:SF888">
    <property type="entry name" value="UBIQUITIN CARBOXYL-TERMINAL HYDROLASE 30"/>
    <property type="match status" value="1"/>
</dbReference>
<dbReference type="Proteomes" id="UP000008370">
    <property type="component" value="Unassembled WGS sequence"/>
</dbReference>
<dbReference type="GO" id="GO:0004843">
    <property type="term" value="F:cysteine-type deubiquitinase activity"/>
    <property type="evidence" value="ECO:0007669"/>
    <property type="project" value="UniProtKB-EC"/>
</dbReference>
<dbReference type="HOGENOM" id="CLU_013485_1_1_1"/>
<feature type="compositionally biased region" description="Basic and acidic residues" evidence="8">
    <location>
        <begin position="386"/>
        <end position="395"/>
    </location>
</feature>
<dbReference type="InterPro" id="IPR001394">
    <property type="entry name" value="Peptidase_C19_UCH"/>
</dbReference>